<feature type="region of interest" description="Disordered" evidence="1">
    <location>
        <begin position="111"/>
        <end position="143"/>
    </location>
</feature>
<evidence type="ECO:0000313" key="3">
    <source>
        <dbReference type="Proteomes" id="UP000183812"/>
    </source>
</evidence>
<dbReference type="RefSeq" id="WP_074553418.1">
    <property type="nucleotide sequence ID" value="NZ_CP119563.1"/>
</dbReference>
<sequence length="503" mass="53914">MKEPTPKDQTQQEAAANPAAPNMDQAELAAREAAAKEAAAKEAAAKEAAAKEAAAKEAAAKEAAAKEAAAKEATAKEAAAKEAVAKEAAAKEAAAKEAAAAEAAAKQEAAKAAARETAARPKPAAAPKPASGPKSAAEPAAEPVVEKVMRTSETDVAFALGGLAGNNAHGAGFLQAALEGGVHPRMISCTSGQIYWVWRYLQALAGGESLETHLAEQIETLQPFGQRDADLMHMALFGKSGVFRPSLFEWPFDVMQNLVRSLDAVSRAGTEVFWLKEMMSLTPARTLVPLFPDSFFAEIAQAFNETGIGILFNAYDPREGLEYVHANPSALAQLGIAPGGRKSWRSRTIYAEITPQAVRDGLWLYEYGFEGSPEGGFGALDGAYYRPVLLSELSCARTIHAVRPVNRKWLGPLPDSKLSLEDMKTEVAFNGIYAAERDRILMVNRWIAAGILRDPRFAPIEIYEIEVETQRSFFDYVFESMEVFENARSLGHEAFSGGLAPAE</sequence>
<accession>A0A1G7HXR1</accession>
<evidence type="ECO:0000256" key="1">
    <source>
        <dbReference type="SAM" id="MobiDB-lite"/>
    </source>
</evidence>
<proteinExistence type="predicted"/>
<feature type="compositionally biased region" description="Low complexity" evidence="1">
    <location>
        <begin position="14"/>
        <end position="28"/>
    </location>
</feature>
<dbReference type="AlphaFoldDB" id="A0A1G7HXR1"/>
<protein>
    <submittedName>
        <fullName evidence="2">Uncharacterized protein</fullName>
    </submittedName>
</protein>
<dbReference type="Proteomes" id="UP000183812">
    <property type="component" value="Unassembled WGS sequence"/>
</dbReference>
<reference evidence="2 3" key="1">
    <citation type="submission" date="2016-10" db="EMBL/GenBank/DDBJ databases">
        <authorList>
            <person name="de Groot N.N."/>
        </authorList>
    </citation>
    <scope>NUCLEOTIDE SEQUENCE [LARGE SCALE GENOMIC DNA]</scope>
    <source>
        <strain evidence="3">DSM 938 / 37b4</strain>
    </source>
</reference>
<evidence type="ECO:0000313" key="2">
    <source>
        <dbReference type="EMBL" id="SDF04889.1"/>
    </source>
</evidence>
<feature type="compositionally biased region" description="Low complexity" evidence="1">
    <location>
        <begin position="120"/>
        <end position="143"/>
    </location>
</feature>
<name>A0A1G7HXR1_RHOCA</name>
<gene>
    <name evidence="2" type="ORF">SAMN04244550_01586</name>
</gene>
<feature type="region of interest" description="Disordered" evidence="1">
    <location>
        <begin position="1"/>
        <end position="93"/>
    </location>
</feature>
<dbReference type="EMBL" id="FNAY01000006">
    <property type="protein sequence ID" value="SDF04889.1"/>
    <property type="molecule type" value="Genomic_DNA"/>
</dbReference>
<feature type="compositionally biased region" description="Basic and acidic residues" evidence="1">
    <location>
        <begin position="29"/>
        <end position="93"/>
    </location>
</feature>
<organism evidence="2 3">
    <name type="scientific">Rhodobacter capsulatus</name>
    <name type="common">Rhodopseudomonas capsulata</name>
    <dbReference type="NCBI Taxonomy" id="1061"/>
    <lineage>
        <taxon>Bacteria</taxon>
        <taxon>Pseudomonadati</taxon>
        <taxon>Pseudomonadota</taxon>
        <taxon>Alphaproteobacteria</taxon>
        <taxon>Rhodobacterales</taxon>
        <taxon>Rhodobacter group</taxon>
        <taxon>Rhodobacter</taxon>
    </lineage>
</organism>